<evidence type="ECO:0000313" key="2">
    <source>
        <dbReference type="Proteomes" id="UP001519460"/>
    </source>
</evidence>
<evidence type="ECO:0000313" key="1">
    <source>
        <dbReference type="EMBL" id="KAK7486269.1"/>
    </source>
</evidence>
<comment type="caution">
    <text evidence="1">The sequence shown here is derived from an EMBL/GenBank/DDBJ whole genome shotgun (WGS) entry which is preliminary data.</text>
</comment>
<sequence length="49" mass="5409">TYTSFKSSRQGRAAMSCGTRTPATCRCLWAGLRTKLPTSNDQHRPASIH</sequence>
<keyword evidence="2" id="KW-1185">Reference proteome</keyword>
<proteinExistence type="predicted"/>
<dbReference type="EMBL" id="JACVVK020000181">
    <property type="protein sequence ID" value="KAK7486269.1"/>
    <property type="molecule type" value="Genomic_DNA"/>
</dbReference>
<organism evidence="1 2">
    <name type="scientific">Batillaria attramentaria</name>
    <dbReference type="NCBI Taxonomy" id="370345"/>
    <lineage>
        <taxon>Eukaryota</taxon>
        <taxon>Metazoa</taxon>
        <taxon>Spiralia</taxon>
        <taxon>Lophotrochozoa</taxon>
        <taxon>Mollusca</taxon>
        <taxon>Gastropoda</taxon>
        <taxon>Caenogastropoda</taxon>
        <taxon>Sorbeoconcha</taxon>
        <taxon>Cerithioidea</taxon>
        <taxon>Batillariidae</taxon>
        <taxon>Batillaria</taxon>
    </lineage>
</organism>
<gene>
    <name evidence="1" type="ORF">BaRGS_00022439</name>
</gene>
<protein>
    <submittedName>
        <fullName evidence="1">Uncharacterized protein</fullName>
    </submittedName>
</protein>
<accession>A0ABD0KGQ0</accession>
<name>A0ABD0KGQ0_9CAEN</name>
<reference evidence="1 2" key="1">
    <citation type="journal article" date="2023" name="Sci. Data">
        <title>Genome assembly of the Korean intertidal mud-creeper Batillaria attramentaria.</title>
        <authorList>
            <person name="Patra A.K."/>
            <person name="Ho P.T."/>
            <person name="Jun S."/>
            <person name="Lee S.J."/>
            <person name="Kim Y."/>
            <person name="Won Y.J."/>
        </authorList>
    </citation>
    <scope>NUCLEOTIDE SEQUENCE [LARGE SCALE GENOMIC DNA]</scope>
    <source>
        <strain evidence="1">Wonlab-2016</strain>
    </source>
</reference>
<dbReference type="Proteomes" id="UP001519460">
    <property type="component" value="Unassembled WGS sequence"/>
</dbReference>
<feature type="non-terminal residue" evidence="1">
    <location>
        <position position="1"/>
    </location>
</feature>
<dbReference type="AlphaFoldDB" id="A0ABD0KGQ0"/>